<dbReference type="GO" id="GO:0008343">
    <property type="term" value="P:adult feeding behavior"/>
    <property type="evidence" value="ECO:0007669"/>
    <property type="project" value="InterPro"/>
</dbReference>
<reference evidence="6" key="1">
    <citation type="submission" date="2023-08" db="EMBL/GenBank/DDBJ databases">
        <title>Chromosome-level Genome Assembly of mud carp (Cirrhinus molitorella).</title>
        <authorList>
            <person name="Liu H."/>
        </authorList>
    </citation>
    <scope>NUCLEOTIDE SEQUENCE</scope>
    <source>
        <strain evidence="6">Prfri</strain>
        <tissue evidence="6">Muscle</tissue>
    </source>
</reference>
<evidence type="ECO:0000256" key="1">
    <source>
        <dbReference type="ARBA" id="ARBA00004613"/>
    </source>
</evidence>
<dbReference type="InterPro" id="IPR036722">
    <property type="entry name" value="CART_C_sf"/>
</dbReference>
<dbReference type="GO" id="GO:0005615">
    <property type="term" value="C:extracellular space"/>
    <property type="evidence" value="ECO:0007669"/>
    <property type="project" value="InterPro"/>
</dbReference>
<dbReference type="GO" id="GO:0043410">
    <property type="term" value="P:positive regulation of MAPK cascade"/>
    <property type="evidence" value="ECO:0007669"/>
    <property type="project" value="InterPro"/>
</dbReference>
<dbReference type="Pfam" id="PF06373">
    <property type="entry name" value="CART"/>
    <property type="match status" value="1"/>
</dbReference>
<dbReference type="SUPFAM" id="SSF64546">
    <property type="entry name" value="Satiety factor CART (cocaine and amphetamine regulated transcript)"/>
    <property type="match status" value="1"/>
</dbReference>
<name>A0AA88PI11_9TELE</name>
<keyword evidence="7" id="KW-1185">Reference proteome</keyword>
<evidence type="ECO:0000313" key="6">
    <source>
        <dbReference type="EMBL" id="KAK2886967.1"/>
    </source>
</evidence>
<sequence>MDSIRAAIYLSVFLSLLCVCRGQMSLDNRLTEQEEQFIKRDLAEALDELLDGDQDNRISVEKKASVIPRCDVGERCAMKHGPRIGRLCDSLHFAVYILSKISGVDSRPPDYEPTGPFTDDATEVSRAVMDKDNLQRQVVPILKRKFNRLPGVCRRLKRRRITILCNTAKFCSAITRFPHGHICSCPKGSKCTHFFLWSL</sequence>
<keyword evidence="3" id="KW-0964">Secreted</keyword>
<evidence type="ECO:0000256" key="4">
    <source>
        <dbReference type="ARBA" id="ARBA00023157"/>
    </source>
</evidence>
<keyword evidence="5" id="KW-0732">Signal</keyword>
<comment type="similarity">
    <text evidence="2">Belongs to the CART family.</text>
</comment>
<proteinExistence type="inferred from homology"/>
<dbReference type="GO" id="GO:0032099">
    <property type="term" value="P:negative regulation of appetite"/>
    <property type="evidence" value="ECO:0007669"/>
    <property type="project" value="InterPro"/>
</dbReference>
<evidence type="ECO:0000256" key="5">
    <source>
        <dbReference type="SAM" id="SignalP"/>
    </source>
</evidence>
<comment type="subcellular location">
    <subcellularLocation>
        <location evidence="1">Secreted</location>
    </subcellularLocation>
</comment>
<comment type="caution">
    <text evidence="6">The sequence shown here is derived from an EMBL/GenBank/DDBJ whole genome shotgun (WGS) entry which is preliminary data.</text>
</comment>
<feature type="signal peptide" evidence="5">
    <location>
        <begin position="1"/>
        <end position="22"/>
    </location>
</feature>
<accession>A0AA88PI11</accession>
<feature type="chain" id="PRO_5041741192" description="Cocaine- and amphetamine-regulated transcript protein" evidence="5">
    <location>
        <begin position="23"/>
        <end position="199"/>
    </location>
</feature>
<dbReference type="EMBL" id="JAUYZG010000015">
    <property type="protein sequence ID" value="KAK2886967.1"/>
    <property type="molecule type" value="Genomic_DNA"/>
</dbReference>
<dbReference type="GO" id="GO:0005184">
    <property type="term" value="F:neuropeptide hormone activity"/>
    <property type="evidence" value="ECO:0007669"/>
    <property type="project" value="InterPro"/>
</dbReference>
<dbReference type="InterPro" id="IPR009106">
    <property type="entry name" value="CART"/>
</dbReference>
<protein>
    <recommendedName>
        <fullName evidence="8">Cocaine- and amphetamine-regulated transcript protein</fullName>
    </recommendedName>
</protein>
<dbReference type="PANTHER" id="PTHR16655:SF3">
    <property type="entry name" value="COCAINE- AND AMPHETAMINE-REGULATED TRANSCRIPT CH11"/>
    <property type="match status" value="1"/>
</dbReference>
<dbReference type="AlphaFoldDB" id="A0AA88PI11"/>
<dbReference type="GO" id="GO:0009267">
    <property type="term" value="P:cellular response to starvation"/>
    <property type="evidence" value="ECO:0007669"/>
    <property type="project" value="InterPro"/>
</dbReference>
<evidence type="ECO:0000256" key="3">
    <source>
        <dbReference type="ARBA" id="ARBA00022525"/>
    </source>
</evidence>
<evidence type="ECO:0008006" key="8">
    <source>
        <dbReference type="Google" id="ProtNLM"/>
    </source>
</evidence>
<evidence type="ECO:0000313" key="7">
    <source>
        <dbReference type="Proteomes" id="UP001187343"/>
    </source>
</evidence>
<gene>
    <name evidence="6" type="ORF">Q8A67_015195</name>
</gene>
<dbReference type="Proteomes" id="UP001187343">
    <property type="component" value="Unassembled WGS sequence"/>
</dbReference>
<dbReference type="Gene3D" id="4.10.40.30">
    <property type="entry name" value="CART, C-terminal domain"/>
    <property type="match status" value="1"/>
</dbReference>
<organism evidence="6 7">
    <name type="scientific">Cirrhinus molitorella</name>
    <name type="common">mud carp</name>
    <dbReference type="NCBI Taxonomy" id="172907"/>
    <lineage>
        <taxon>Eukaryota</taxon>
        <taxon>Metazoa</taxon>
        <taxon>Chordata</taxon>
        <taxon>Craniata</taxon>
        <taxon>Vertebrata</taxon>
        <taxon>Euteleostomi</taxon>
        <taxon>Actinopterygii</taxon>
        <taxon>Neopterygii</taxon>
        <taxon>Teleostei</taxon>
        <taxon>Ostariophysi</taxon>
        <taxon>Cypriniformes</taxon>
        <taxon>Cyprinidae</taxon>
        <taxon>Labeoninae</taxon>
        <taxon>Labeonini</taxon>
        <taxon>Cirrhinus</taxon>
    </lineage>
</organism>
<dbReference type="GO" id="GO:0007186">
    <property type="term" value="P:G protein-coupled receptor signaling pathway"/>
    <property type="evidence" value="ECO:0007669"/>
    <property type="project" value="InterPro"/>
</dbReference>
<dbReference type="PANTHER" id="PTHR16655">
    <property type="entry name" value="COCAINE AND AMPHETAMINE REGULATED TRANSCRIPT PROTEIN"/>
    <property type="match status" value="1"/>
</dbReference>
<evidence type="ECO:0000256" key="2">
    <source>
        <dbReference type="ARBA" id="ARBA00005294"/>
    </source>
</evidence>
<keyword evidence="4" id="KW-1015">Disulfide bond</keyword>